<dbReference type="InterPro" id="IPR012334">
    <property type="entry name" value="Pectin_lyas_fold"/>
</dbReference>
<sequence length="257" mass="26782">MDATAAATQLAGTEPAAGPAAEPAAGPLAVDWPEATDEIEVNETIEVDGDFDGGNVRYVPGPGLGDGGQGEDQLPVFEVSEGGTLSDVIIGSPGADGVHCSGSCALERVWWEDIGEDAATFRGGDGSRFTVTGGAARGADDKVFQHNGGGELTITDFAAEDFTTLYRSCGNCSSQYQRSVVLDSVEVTAPASRLVGVNENYDDTATLTDITVIGDDDRDLVPCQRYIGNDEGDEPEESGDGPDGTHCRYTESDITYQ</sequence>
<comment type="caution">
    <text evidence="12">The sequence shown here is derived from an EMBL/GenBank/DDBJ whole genome shotgun (WGS) entry which is preliminary data.</text>
</comment>
<evidence type="ECO:0000256" key="2">
    <source>
        <dbReference type="ARBA" id="ARBA00001913"/>
    </source>
</evidence>
<comment type="catalytic activity">
    <reaction evidence="1 10">
        <text>Eliminative cleavage of (1-&gt;4)-alpha-D-galacturonan to give oligosaccharides with 4-deoxy-alpha-D-galact-4-enuronosyl groups at their non-reducing ends.</text>
        <dbReference type="EC" id="4.2.2.2"/>
    </reaction>
</comment>
<evidence type="ECO:0000256" key="4">
    <source>
        <dbReference type="ARBA" id="ARBA00006463"/>
    </source>
</evidence>
<keyword evidence="7" id="KW-0732">Signal</keyword>
<dbReference type="InterPro" id="IPR011050">
    <property type="entry name" value="Pectin_lyase_fold/virulence"/>
</dbReference>
<evidence type="ECO:0000313" key="12">
    <source>
        <dbReference type="EMBL" id="MDT0264710.1"/>
    </source>
</evidence>
<dbReference type="SUPFAM" id="SSF51126">
    <property type="entry name" value="Pectin lyase-like"/>
    <property type="match status" value="1"/>
</dbReference>
<comment type="function">
    <text evidence="10">Catalyzes the depolymerization of both polygalacturonate and pectins of methyl esterification degree from 22 to 89%, with an endo mode of action. In contrast to the majority of pectate lyases, displays high activity on highly methylated pectins.</text>
</comment>
<keyword evidence="6 10" id="KW-0964">Secreted</keyword>
<evidence type="ECO:0000256" key="3">
    <source>
        <dbReference type="ARBA" id="ARBA00004613"/>
    </source>
</evidence>
<organism evidence="12 13">
    <name type="scientific">Streptomyces chisholmiae</name>
    <dbReference type="NCBI Taxonomy" id="3075540"/>
    <lineage>
        <taxon>Bacteria</taxon>
        <taxon>Bacillati</taxon>
        <taxon>Actinomycetota</taxon>
        <taxon>Actinomycetes</taxon>
        <taxon>Kitasatosporales</taxon>
        <taxon>Streptomycetaceae</taxon>
        <taxon>Streptomyces</taxon>
    </lineage>
</organism>
<feature type="region of interest" description="Disordered" evidence="11">
    <location>
        <begin position="1"/>
        <end position="27"/>
    </location>
</feature>
<keyword evidence="8 10" id="KW-0106">Calcium</keyword>
<feature type="compositionally biased region" description="Low complexity" evidence="11">
    <location>
        <begin position="10"/>
        <end position="27"/>
    </location>
</feature>
<evidence type="ECO:0000256" key="10">
    <source>
        <dbReference type="RuleBase" id="RU367009"/>
    </source>
</evidence>
<evidence type="ECO:0000256" key="11">
    <source>
        <dbReference type="SAM" id="MobiDB-lite"/>
    </source>
</evidence>
<evidence type="ECO:0000256" key="1">
    <source>
        <dbReference type="ARBA" id="ARBA00000695"/>
    </source>
</evidence>
<keyword evidence="13" id="KW-1185">Reference proteome</keyword>
<evidence type="ECO:0000256" key="5">
    <source>
        <dbReference type="ARBA" id="ARBA00012272"/>
    </source>
</evidence>
<keyword evidence="9 10" id="KW-0456">Lyase</keyword>
<name>A0ABU2JI96_9ACTN</name>
<accession>A0ABU2JI96</accession>
<feature type="compositionally biased region" description="Acidic residues" evidence="11">
    <location>
        <begin position="230"/>
        <end position="240"/>
    </location>
</feature>
<dbReference type="EMBL" id="JAVREO010000001">
    <property type="protein sequence ID" value="MDT0264710.1"/>
    <property type="molecule type" value="Genomic_DNA"/>
</dbReference>
<comment type="similarity">
    <text evidence="4 10">Belongs to the polysaccharide lyase 3 family.</text>
</comment>
<dbReference type="GO" id="GO:0016829">
    <property type="term" value="F:lyase activity"/>
    <property type="evidence" value="ECO:0007669"/>
    <property type="project" value="UniProtKB-KW"/>
</dbReference>
<reference evidence="13" key="1">
    <citation type="submission" date="2023-07" db="EMBL/GenBank/DDBJ databases">
        <title>30 novel species of actinomycetes from the DSMZ collection.</title>
        <authorList>
            <person name="Nouioui I."/>
        </authorList>
    </citation>
    <scope>NUCLEOTIDE SEQUENCE [LARGE SCALE GENOMIC DNA]</scope>
    <source>
        <strain evidence="13">DSM 44915</strain>
    </source>
</reference>
<dbReference type="EC" id="4.2.2.2" evidence="5 10"/>
<proteinExistence type="inferred from homology"/>
<evidence type="ECO:0000313" key="13">
    <source>
        <dbReference type="Proteomes" id="UP001183410"/>
    </source>
</evidence>
<dbReference type="Gene3D" id="2.160.20.10">
    <property type="entry name" value="Single-stranded right-handed beta-helix, Pectin lyase-like"/>
    <property type="match status" value="1"/>
</dbReference>
<feature type="region of interest" description="Disordered" evidence="11">
    <location>
        <begin position="227"/>
        <end position="257"/>
    </location>
</feature>
<dbReference type="PANTHER" id="PTHR33407:SF9">
    <property type="entry name" value="PECTATE LYASE F-RELATED"/>
    <property type="match status" value="1"/>
</dbReference>
<dbReference type="InterPro" id="IPR004898">
    <property type="entry name" value="Pectate_lyase_PlyH/PlyE-like"/>
</dbReference>
<gene>
    <name evidence="12" type="ORF">RM844_00230</name>
</gene>
<evidence type="ECO:0000256" key="6">
    <source>
        <dbReference type="ARBA" id="ARBA00022525"/>
    </source>
</evidence>
<dbReference type="Pfam" id="PF03211">
    <property type="entry name" value="Pectate_lyase"/>
    <property type="match status" value="1"/>
</dbReference>
<evidence type="ECO:0000256" key="8">
    <source>
        <dbReference type="ARBA" id="ARBA00022837"/>
    </source>
</evidence>
<dbReference type="Proteomes" id="UP001183410">
    <property type="component" value="Unassembled WGS sequence"/>
</dbReference>
<protein>
    <recommendedName>
        <fullName evidence="5 10">Pectate lyase</fullName>
        <ecNumber evidence="5 10">4.2.2.2</ecNumber>
    </recommendedName>
</protein>
<evidence type="ECO:0000256" key="7">
    <source>
        <dbReference type="ARBA" id="ARBA00022729"/>
    </source>
</evidence>
<comment type="cofactor">
    <cofactor evidence="2 10">
        <name>Ca(2+)</name>
        <dbReference type="ChEBI" id="CHEBI:29108"/>
    </cofactor>
</comment>
<comment type="subcellular location">
    <subcellularLocation>
        <location evidence="3 10">Secreted</location>
    </subcellularLocation>
</comment>
<evidence type="ECO:0000256" key="9">
    <source>
        <dbReference type="ARBA" id="ARBA00023239"/>
    </source>
</evidence>
<dbReference type="PANTHER" id="PTHR33407">
    <property type="entry name" value="PECTATE LYASE F-RELATED"/>
    <property type="match status" value="1"/>
</dbReference>